<evidence type="ECO:0000259" key="7">
    <source>
        <dbReference type="Pfam" id="PF23247"/>
    </source>
</evidence>
<reference evidence="8 9" key="1">
    <citation type="journal article" date="2018" name="Mol. Plant">
        <title>The genome of Artemisia annua provides insight into the evolution of Asteraceae family and artemisinin biosynthesis.</title>
        <authorList>
            <person name="Shen Q."/>
            <person name="Zhang L."/>
            <person name="Liao Z."/>
            <person name="Wang S."/>
            <person name="Yan T."/>
            <person name="Shi P."/>
            <person name="Liu M."/>
            <person name="Fu X."/>
            <person name="Pan Q."/>
            <person name="Wang Y."/>
            <person name="Lv Z."/>
            <person name="Lu X."/>
            <person name="Zhang F."/>
            <person name="Jiang W."/>
            <person name="Ma Y."/>
            <person name="Chen M."/>
            <person name="Hao X."/>
            <person name="Li L."/>
            <person name="Tang Y."/>
            <person name="Lv G."/>
            <person name="Zhou Y."/>
            <person name="Sun X."/>
            <person name="Brodelius P.E."/>
            <person name="Rose J.K.C."/>
            <person name="Tang K."/>
        </authorList>
    </citation>
    <scope>NUCLEOTIDE SEQUENCE [LARGE SCALE GENOMIC DNA]</scope>
    <source>
        <strain evidence="9">cv. Huhao1</strain>
        <tissue evidence="8">Leaf</tissue>
    </source>
</reference>
<dbReference type="SUPFAM" id="SSF52058">
    <property type="entry name" value="L domain-like"/>
    <property type="match status" value="2"/>
</dbReference>
<dbReference type="STRING" id="35608.A0A2U1LGG3"/>
<dbReference type="GO" id="GO:0006952">
    <property type="term" value="P:defense response"/>
    <property type="evidence" value="ECO:0007669"/>
    <property type="project" value="UniProtKB-KW"/>
</dbReference>
<dbReference type="OrthoDB" id="3794806at2759"/>
<feature type="domain" description="Disease resistance protein At4g27190-like leucine-rich repeats" evidence="7">
    <location>
        <begin position="1114"/>
        <end position="1200"/>
    </location>
</feature>
<dbReference type="PANTHER" id="PTHR33463:SF96">
    <property type="entry name" value="LEUCINE-RICH REPEAT DOMAIN, L DOMAIN-LIKE PROTEIN-RELATED"/>
    <property type="match status" value="1"/>
</dbReference>
<evidence type="ECO:0000313" key="9">
    <source>
        <dbReference type="Proteomes" id="UP000245207"/>
    </source>
</evidence>
<evidence type="ECO:0000256" key="5">
    <source>
        <dbReference type="SAM" id="MobiDB-lite"/>
    </source>
</evidence>
<evidence type="ECO:0000313" key="8">
    <source>
        <dbReference type="EMBL" id="PWA48052.1"/>
    </source>
</evidence>
<dbReference type="InterPro" id="IPR057135">
    <property type="entry name" value="At4g27190-like_LRR"/>
</dbReference>
<feature type="domain" description="Disease resistance protein At4g27190-like leucine-rich repeats" evidence="7">
    <location>
        <begin position="869"/>
        <end position="1021"/>
    </location>
</feature>
<comment type="similarity">
    <text evidence="1">Belongs to the disease resistance NB-LRR family.</text>
</comment>
<keyword evidence="2" id="KW-0433">Leucine-rich repeat</keyword>
<keyword evidence="4" id="KW-0067">ATP-binding</keyword>
<dbReference type="Gene3D" id="1.10.8.430">
    <property type="entry name" value="Helical domain of apoptotic protease-activating factors"/>
    <property type="match status" value="1"/>
</dbReference>
<sequence length="1444" mass="163505">MSAVIDAVVGPIVEPVVESVVVRIKKHAGYIISSTKYVEDMRKEKQKLKDLYDGVEGHGKHNRVNHLVVPPEVTTWLENAKNIIAQVDGSDIKAGSCFNFKNRRAVGSKACKMTMAIKELIDQRKNLTWFDDPIPLGIINPTVASTSAPPSSGHSEYPSRKCTFTSALEALGPDHDSSMVALWGMGGVGKSTMVEDLKKAVEKRGWFQLIVDVAVGEDMNIITLQGHVADYVCKSLEETGEKARAEKLRVSFEEHSKDKNIKNILVILDNVWESFDLKHIGLDPLPKEGDEGARFKFLLTSRDNNVCNMMGFNKKISVFKLECLENSESQRLFRQLVRDPDDADLDSELQAIGDDIANGCQGLPIAIDTIARFLKGKRKDVWEDSFTRLKNHDPYAIVNNVFKLSYENLKDPEVEAILLLCGVFPKDTDIPIEDLLRYGWGLNLFNKVNSITEARKRLSTCIERLAEVNFLSASHHAAFYSMHDLVRAFVLDMLSKGEHASIVNHGNMSEWPSDDTGNLCTRISVTSTNRFEFPTGVKFPNLSFFKVMQGDGYFEFPQNFYEGMGKLKVIGFERMKDPLLPTSFPCSSNIRVLCLHQCSLNFDYSSIGNLKNLEVLSFANSRIGNQPSTIGNLTKLKILDLRGCFNILIDDDILRKLVNLEELYMMPFYGDVISFTDKICNGLADISKNLTTLEIVFRGRNSQPKKLSIEKLERFTIYMGHDYSNVNQHGNTLKLATCTDDILESSINELFGKTETLYLQVNDMNFLEDVMVKSPHIAIYNSQFSNLKVLKVSYCSELGYLFTFNVATTLSKLEHLEISYCKKMETLIHIDIGEERTIVFPKLKVLSLDGLPELSGHLFNEQVVIPMLEKLDIRLMKNLKEIWPCQSTGAEEINVSLLREITVVQCDSLVNLFPENPMKLLHHLENLTIYSCDSLPVLFNIDLDCLGKTEQLCSSLRSIHVSFSRNLREIWSIKGENDVSFIIGGDQVLKISIQECINFKRVTYATTFFYFKPLMDLQVRRFSPAKEINVNVMFPSYLTPISNHLVNISLTYSDEVDVVFEFESPSSQKSVKAQNTQPLILLPIHLKKLKLTCMRRMSRVWKCNWTEFLILQKQPQECSFHDLTTISLEDCRNIKYLFSPLMAELLPNLSTVEIKDCDGMEEVVSSRDDGEMTTSMHARNPLLPRLDLLKLCGMRSLERIDGGATRGVRNDISDKYSQVGAVSWSLCQYPREIRISKCDALPCVVPFYAFTKMHQLQVLKIHSCESMMEVFESQGINNSGDGSTTYADERRDGGTSVTPRVKDIEVPQLSNLKEVDISDCGNLQYVFTFSTLESLSQLEALKIRNCEAMKVIVKDEDGQRTAASKAVFFPCLKSIELDNLTSLKGFFLEKNEFQWPILDDVSIRNCPKMTIFTFGQSTAKLYRLSEYTSSRVNYCIMVKVMTEN</sequence>
<feature type="domain" description="Disease resistance protein At4g27190-like leucine-rich repeats" evidence="7">
    <location>
        <begin position="1308"/>
        <end position="1412"/>
    </location>
</feature>
<dbReference type="Gene3D" id="3.40.50.300">
    <property type="entry name" value="P-loop containing nucleotide triphosphate hydrolases"/>
    <property type="match status" value="1"/>
</dbReference>
<keyword evidence="9" id="KW-1185">Reference proteome</keyword>
<dbReference type="Proteomes" id="UP000245207">
    <property type="component" value="Unassembled WGS sequence"/>
</dbReference>
<dbReference type="InterPro" id="IPR002182">
    <property type="entry name" value="NB-ARC"/>
</dbReference>
<feature type="domain" description="NB-ARC" evidence="6">
    <location>
        <begin position="170"/>
        <end position="338"/>
    </location>
</feature>
<dbReference type="EMBL" id="PKPP01009525">
    <property type="protein sequence ID" value="PWA48052.1"/>
    <property type="molecule type" value="Genomic_DNA"/>
</dbReference>
<proteinExistence type="inferred from homology"/>
<dbReference type="Pfam" id="PF00931">
    <property type="entry name" value="NB-ARC"/>
    <property type="match status" value="1"/>
</dbReference>
<dbReference type="Pfam" id="PF23247">
    <property type="entry name" value="LRR_RPS2"/>
    <property type="match status" value="5"/>
</dbReference>
<evidence type="ECO:0000256" key="2">
    <source>
        <dbReference type="ARBA" id="ARBA00022614"/>
    </source>
</evidence>
<organism evidence="8 9">
    <name type="scientific">Artemisia annua</name>
    <name type="common">Sweet wormwood</name>
    <dbReference type="NCBI Taxonomy" id="35608"/>
    <lineage>
        <taxon>Eukaryota</taxon>
        <taxon>Viridiplantae</taxon>
        <taxon>Streptophyta</taxon>
        <taxon>Embryophyta</taxon>
        <taxon>Tracheophyta</taxon>
        <taxon>Spermatophyta</taxon>
        <taxon>Magnoliopsida</taxon>
        <taxon>eudicotyledons</taxon>
        <taxon>Gunneridae</taxon>
        <taxon>Pentapetalae</taxon>
        <taxon>asterids</taxon>
        <taxon>campanulids</taxon>
        <taxon>Asterales</taxon>
        <taxon>Asteraceae</taxon>
        <taxon>Asteroideae</taxon>
        <taxon>Anthemideae</taxon>
        <taxon>Artemisiinae</taxon>
        <taxon>Artemisia</taxon>
    </lineage>
</organism>
<name>A0A2U1LGG3_ARTAN</name>
<feature type="domain" description="Disease resistance protein At4g27190-like leucine-rich repeats" evidence="7">
    <location>
        <begin position="1030"/>
        <end position="1112"/>
    </location>
</feature>
<comment type="caution">
    <text evidence="8">The sequence shown here is derived from an EMBL/GenBank/DDBJ whole genome shotgun (WGS) entry which is preliminary data.</text>
</comment>
<dbReference type="SUPFAM" id="SSF52540">
    <property type="entry name" value="P-loop containing nucleoside triphosphate hydrolases"/>
    <property type="match status" value="1"/>
</dbReference>
<keyword evidence="3" id="KW-0611">Plant defense</keyword>
<feature type="domain" description="Disease resistance protein At4g27190-like leucine-rich repeats" evidence="7">
    <location>
        <begin position="767"/>
        <end position="861"/>
    </location>
</feature>
<dbReference type="InterPro" id="IPR027417">
    <property type="entry name" value="P-loop_NTPase"/>
</dbReference>
<keyword evidence="4" id="KW-0547">Nucleotide-binding</keyword>
<evidence type="ECO:0000256" key="4">
    <source>
        <dbReference type="ARBA" id="ARBA00022840"/>
    </source>
</evidence>
<dbReference type="InterPro" id="IPR050905">
    <property type="entry name" value="Plant_NBS-LRR"/>
</dbReference>
<dbReference type="GO" id="GO:0005524">
    <property type="term" value="F:ATP binding"/>
    <property type="evidence" value="ECO:0007669"/>
    <property type="project" value="UniProtKB-KW"/>
</dbReference>
<dbReference type="InterPro" id="IPR042197">
    <property type="entry name" value="Apaf_helical"/>
</dbReference>
<feature type="region of interest" description="Disordered" evidence="5">
    <location>
        <begin position="1279"/>
        <end position="1298"/>
    </location>
</feature>
<dbReference type="PANTHER" id="PTHR33463">
    <property type="entry name" value="NB-ARC DOMAIN-CONTAINING PROTEIN-RELATED"/>
    <property type="match status" value="1"/>
</dbReference>
<protein>
    <submittedName>
        <fullName evidence="8">Resistance protein candidate RGC2J</fullName>
    </submittedName>
</protein>
<evidence type="ECO:0000256" key="3">
    <source>
        <dbReference type="ARBA" id="ARBA00022821"/>
    </source>
</evidence>
<gene>
    <name evidence="8" type="ORF">CTI12_AA494410</name>
</gene>
<evidence type="ECO:0000256" key="1">
    <source>
        <dbReference type="ARBA" id="ARBA00008894"/>
    </source>
</evidence>
<dbReference type="GO" id="GO:0043531">
    <property type="term" value="F:ADP binding"/>
    <property type="evidence" value="ECO:0007669"/>
    <property type="project" value="InterPro"/>
</dbReference>
<accession>A0A2U1LGG3</accession>
<dbReference type="Gene3D" id="3.80.10.10">
    <property type="entry name" value="Ribonuclease Inhibitor"/>
    <property type="match status" value="3"/>
</dbReference>
<evidence type="ECO:0000259" key="6">
    <source>
        <dbReference type="Pfam" id="PF00931"/>
    </source>
</evidence>
<dbReference type="PRINTS" id="PR00364">
    <property type="entry name" value="DISEASERSIST"/>
</dbReference>
<dbReference type="InterPro" id="IPR032675">
    <property type="entry name" value="LRR_dom_sf"/>
</dbReference>